<keyword evidence="2" id="KW-1185">Reference proteome</keyword>
<name>A0ACC0MXP0_RHOML</name>
<dbReference type="EMBL" id="CM046394">
    <property type="protein sequence ID" value="KAI8545685.1"/>
    <property type="molecule type" value="Genomic_DNA"/>
</dbReference>
<evidence type="ECO:0000313" key="1">
    <source>
        <dbReference type="EMBL" id="KAI8545685.1"/>
    </source>
</evidence>
<gene>
    <name evidence="1" type="ORF">RHMOL_Rhmol07G0058400</name>
</gene>
<proteinExistence type="predicted"/>
<dbReference type="Proteomes" id="UP001062846">
    <property type="component" value="Chromosome 7"/>
</dbReference>
<evidence type="ECO:0000313" key="2">
    <source>
        <dbReference type="Proteomes" id="UP001062846"/>
    </source>
</evidence>
<sequence length="386" mass="41815">MINDMGDEESCTKPLQRWSVVFYGVGHMLNDITSACWFTYLLVFLTDIGLSPRDAAAVMLSGQIADGFTTIFAGELIDRFGHFKIWHGAGSALVAVSFSSVFGGCIPCKILGSNSSTLRTIGYSTFAAIFNVGWAATQVSHMSMVNCITLNSTSRVVLASCRNAFTMVANLSLYGVAFVVFNVKTSNTVVDVENQAFLAFYVINDLQMAQSSKAVVPAIIYISSFIVSVLLQEITWTGKRLKLFYSAGGILWIFCGSGFLFLPRNMHTVMYFLSIVIGIANALMMVTAISMQSILVGQDLNGCAFVYGSLSFMDKISCGIALYILESYQNTFPNLQGCHSMISCFSVSRSGLGLIPAICALCGVLVTFTMDLHSTSPKPLMEPLLA</sequence>
<accession>A0ACC0MXP0</accession>
<protein>
    <submittedName>
        <fullName evidence="1">Uncharacterized protein</fullName>
    </submittedName>
</protein>
<comment type="caution">
    <text evidence="1">The sequence shown here is derived from an EMBL/GenBank/DDBJ whole genome shotgun (WGS) entry which is preliminary data.</text>
</comment>
<reference evidence="1" key="1">
    <citation type="submission" date="2022-02" db="EMBL/GenBank/DDBJ databases">
        <title>Plant Genome Project.</title>
        <authorList>
            <person name="Zhang R.-G."/>
        </authorList>
    </citation>
    <scope>NUCLEOTIDE SEQUENCE</scope>
    <source>
        <strain evidence="1">AT1</strain>
    </source>
</reference>
<organism evidence="1 2">
    <name type="scientific">Rhododendron molle</name>
    <name type="common">Chinese azalea</name>
    <name type="synonym">Azalea mollis</name>
    <dbReference type="NCBI Taxonomy" id="49168"/>
    <lineage>
        <taxon>Eukaryota</taxon>
        <taxon>Viridiplantae</taxon>
        <taxon>Streptophyta</taxon>
        <taxon>Embryophyta</taxon>
        <taxon>Tracheophyta</taxon>
        <taxon>Spermatophyta</taxon>
        <taxon>Magnoliopsida</taxon>
        <taxon>eudicotyledons</taxon>
        <taxon>Gunneridae</taxon>
        <taxon>Pentapetalae</taxon>
        <taxon>asterids</taxon>
        <taxon>Ericales</taxon>
        <taxon>Ericaceae</taxon>
        <taxon>Ericoideae</taxon>
        <taxon>Rhodoreae</taxon>
        <taxon>Rhododendron</taxon>
    </lineage>
</organism>